<dbReference type="Proteomes" id="UP000001702">
    <property type="component" value="Chromosome"/>
</dbReference>
<keyword evidence="3 5" id="KW-1133">Transmembrane helix</keyword>
<proteinExistence type="predicted"/>
<feature type="transmembrane region" description="Helical" evidence="5">
    <location>
        <begin position="219"/>
        <end position="238"/>
    </location>
</feature>
<feature type="transmembrane region" description="Helical" evidence="5">
    <location>
        <begin position="244"/>
        <end position="263"/>
    </location>
</feature>
<evidence type="ECO:0000256" key="1">
    <source>
        <dbReference type="ARBA" id="ARBA00004141"/>
    </source>
</evidence>
<dbReference type="HOGENOM" id="CLU_035309_1_0_6"/>
<keyword evidence="2 5" id="KW-0812">Transmembrane</keyword>
<feature type="transmembrane region" description="Helical" evidence="5">
    <location>
        <begin position="127"/>
        <end position="149"/>
    </location>
</feature>
<evidence type="ECO:0000256" key="4">
    <source>
        <dbReference type="ARBA" id="ARBA00023136"/>
    </source>
</evidence>
<feature type="domain" description="Major facilitator superfamily (MFS) profile" evidence="6">
    <location>
        <begin position="90"/>
        <end position="458"/>
    </location>
</feature>
<dbReference type="PANTHER" id="PTHR23514">
    <property type="entry name" value="BYPASS OF STOP CODON PROTEIN 6"/>
    <property type="match status" value="1"/>
</dbReference>
<feature type="transmembrane region" description="Helical" evidence="5">
    <location>
        <begin position="284"/>
        <end position="310"/>
    </location>
</feature>
<dbReference type="SUPFAM" id="SSF103473">
    <property type="entry name" value="MFS general substrate transporter"/>
    <property type="match status" value="1"/>
</dbReference>
<evidence type="ECO:0000256" key="5">
    <source>
        <dbReference type="SAM" id="Phobius"/>
    </source>
</evidence>
<dbReference type="Gene3D" id="1.20.1250.20">
    <property type="entry name" value="MFS general substrate transporter like domains"/>
    <property type="match status" value="2"/>
</dbReference>
<name>D4GIP1_PANAM</name>
<reference evidence="7 8" key="1">
    <citation type="journal article" date="2010" name="J. Bacteriol.">
        <title>Genome sequence of Pantoea ananatis LMG20103, the causative agent of Eucalyptus blight and dieback.</title>
        <authorList>
            <person name="De Maayer P."/>
            <person name="Chan W.Y."/>
            <person name="Venter S.N."/>
            <person name="Toth I.K."/>
            <person name="Birch P.R."/>
            <person name="Joubert F."/>
            <person name="Coutinho T.A."/>
        </authorList>
    </citation>
    <scope>NUCLEOTIDE SEQUENCE [LARGE SCALE GENOMIC DNA]</scope>
    <source>
        <strain evidence="7 8">LMG 20103</strain>
    </source>
</reference>
<feature type="transmembrane region" description="Helical" evidence="5">
    <location>
        <begin position="405"/>
        <end position="426"/>
    </location>
</feature>
<dbReference type="GO" id="GO:0022857">
    <property type="term" value="F:transmembrane transporter activity"/>
    <property type="evidence" value="ECO:0007669"/>
    <property type="project" value="InterPro"/>
</dbReference>
<dbReference type="InterPro" id="IPR020846">
    <property type="entry name" value="MFS_dom"/>
</dbReference>
<comment type="subcellular location">
    <subcellularLocation>
        <location evidence="1">Membrane</location>
        <topology evidence="1">Multi-pass membrane protein</topology>
    </subcellularLocation>
</comment>
<feature type="transmembrane region" description="Helical" evidence="5">
    <location>
        <begin position="156"/>
        <end position="172"/>
    </location>
</feature>
<evidence type="ECO:0000256" key="2">
    <source>
        <dbReference type="ARBA" id="ARBA00022692"/>
    </source>
</evidence>
<dbReference type="PROSITE" id="PS50850">
    <property type="entry name" value="MFS"/>
    <property type="match status" value="1"/>
</dbReference>
<accession>D4GIP1</accession>
<protein>
    <submittedName>
        <fullName evidence="7">YbjJ</fullName>
    </submittedName>
</protein>
<dbReference type="AlphaFoldDB" id="D4GIP1"/>
<dbReference type="InterPro" id="IPR011701">
    <property type="entry name" value="MFS"/>
</dbReference>
<keyword evidence="4 5" id="KW-0472">Membrane</keyword>
<feature type="transmembrane region" description="Helical" evidence="5">
    <location>
        <begin position="316"/>
        <end position="336"/>
    </location>
</feature>
<feature type="transmembrane region" description="Helical" evidence="5">
    <location>
        <begin position="96"/>
        <end position="115"/>
    </location>
</feature>
<feature type="transmembrane region" description="Helical" evidence="5">
    <location>
        <begin position="348"/>
        <end position="368"/>
    </location>
</feature>
<dbReference type="InterPro" id="IPR036259">
    <property type="entry name" value="MFS_trans_sf"/>
</dbReference>
<evidence type="ECO:0000256" key="3">
    <source>
        <dbReference type="ARBA" id="ARBA00022989"/>
    </source>
</evidence>
<dbReference type="PANTHER" id="PTHR23514:SF13">
    <property type="entry name" value="INNER MEMBRANE PROTEIN YBJJ"/>
    <property type="match status" value="1"/>
</dbReference>
<feature type="transmembrane region" description="Helical" evidence="5">
    <location>
        <begin position="178"/>
        <end position="198"/>
    </location>
</feature>
<dbReference type="EMBL" id="CP001875">
    <property type="protein sequence ID" value="ADD77775.1"/>
    <property type="molecule type" value="Genomic_DNA"/>
</dbReference>
<dbReference type="KEGG" id="pam:PANA_2608"/>
<feature type="transmembrane region" description="Helical" evidence="5">
    <location>
        <begin position="432"/>
        <end position="453"/>
    </location>
</feature>
<sequence>MMQIVPERGPVQGLPAGYARKVLEKKFVAVKVGTLAADRADKSSPENLLNLCSHSVLQPINATLFCFATDELGPMTALDAAKSTPSDRRLSGGTRIIFLINGLGMSAWAPLVPYARDRLHLDGASLGALLLCLGIGSLLAMPVTGTLVARFGCRTVMIFSTLLVLCMMPLLATVQTHLFMAAALMLFGAGLGMLDVAMNYQAVEVEKAAGKPMMSGFHAFFSLGGILGAGAVSLLLSLGLTPLLSVLIVMAVMMVLLLWRIPTFMNQRLHQPDQPWLVIPRGRVAFLGMLCFILFLAEGAVLDWGALLLLQNPVMTTAHAGLGYALFSVAMTVGRFSGDKIIHRFGRYPVMLVGALAAASGMALAVLLPWPEASLLAFLLVGFGLSNTVPMLFNAAGNQHDMPANLAISAMTTLGYAGILSGPALIGFISQWISLSGAFLLIALLLLAVAVSARNVAR</sequence>
<evidence type="ECO:0000313" key="8">
    <source>
        <dbReference type="Proteomes" id="UP000001702"/>
    </source>
</evidence>
<gene>
    <name evidence="7" type="primary">ybjJ</name>
    <name evidence="7" type="ordered locus">PANA_2608</name>
</gene>
<dbReference type="STRING" id="706191.PANA_2608"/>
<keyword evidence="8" id="KW-1185">Reference proteome</keyword>
<feature type="transmembrane region" description="Helical" evidence="5">
    <location>
        <begin position="374"/>
        <end position="393"/>
    </location>
</feature>
<evidence type="ECO:0000259" key="6">
    <source>
        <dbReference type="PROSITE" id="PS50850"/>
    </source>
</evidence>
<dbReference type="Pfam" id="PF07690">
    <property type="entry name" value="MFS_1"/>
    <property type="match status" value="1"/>
</dbReference>
<dbReference type="InterPro" id="IPR051788">
    <property type="entry name" value="MFS_Transporter"/>
</dbReference>
<dbReference type="eggNOG" id="COG2814">
    <property type="taxonomic scope" value="Bacteria"/>
</dbReference>
<dbReference type="CDD" id="cd17393">
    <property type="entry name" value="MFS_MosC_like"/>
    <property type="match status" value="1"/>
</dbReference>
<evidence type="ECO:0000313" key="7">
    <source>
        <dbReference type="EMBL" id="ADD77775.1"/>
    </source>
</evidence>
<organism evidence="7 8">
    <name type="scientific">Pantoea ananatis (strain LMG 20103)</name>
    <dbReference type="NCBI Taxonomy" id="706191"/>
    <lineage>
        <taxon>Bacteria</taxon>
        <taxon>Pseudomonadati</taxon>
        <taxon>Pseudomonadota</taxon>
        <taxon>Gammaproteobacteria</taxon>
        <taxon>Enterobacterales</taxon>
        <taxon>Erwiniaceae</taxon>
        <taxon>Pantoea</taxon>
    </lineage>
</organism>
<dbReference type="GO" id="GO:0016020">
    <property type="term" value="C:membrane"/>
    <property type="evidence" value="ECO:0007669"/>
    <property type="project" value="UniProtKB-SubCell"/>
</dbReference>